<dbReference type="Pfam" id="PF03176">
    <property type="entry name" value="MMPL"/>
    <property type="match status" value="2"/>
</dbReference>
<feature type="transmembrane region" description="Helical" evidence="6">
    <location>
        <begin position="33"/>
        <end position="53"/>
    </location>
</feature>
<evidence type="ECO:0000256" key="6">
    <source>
        <dbReference type="SAM" id="Phobius"/>
    </source>
</evidence>
<evidence type="ECO:0000256" key="5">
    <source>
        <dbReference type="ARBA" id="ARBA00023136"/>
    </source>
</evidence>
<feature type="transmembrane region" description="Helical" evidence="6">
    <location>
        <begin position="633"/>
        <end position="660"/>
    </location>
</feature>
<dbReference type="Proteomes" id="UP000001299">
    <property type="component" value="Chromosome 1"/>
</dbReference>
<keyword evidence="2" id="KW-1003">Cell membrane</keyword>
<proteinExistence type="predicted"/>
<dbReference type="PANTHER" id="PTHR33406">
    <property type="entry name" value="MEMBRANE PROTEIN MJ1562-RELATED"/>
    <property type="match status" value="1"/>
</dbReference>
<dbReference type="SUPFAM" id="SSF82866">
    <property type="entry name" value="Multidrug efflux transporter AcrB transmembrane domain"/>
    <property type="match status" value="2"/>
</dbReference>
<keyword evidence="5 6" id="KW-0472">Membrane</keyword>
<dbReference type="Gene3D" id="1.20.1640.10">
    <property type="entry name" value="Multidrug efflux transporter AcrB transmembrane domain"/>
    <property type="match status" value="2"/>
</dbReference>
<feature type="transmembrane region" description="Helical" evidence="6">
    <location>
        <begin position="330"/>
        <end position="352"/>
    </location>
</feature>
<feature type="transmembrane region" description="Helical" evidence="6">
    <location>
        <begin position="373"/>
        <end position="391"/>
    </location>
</feature>
<keyword evidence="9" id="KW-1185">Reference proteome</keyword>
<comment type="subcellular location">
    <subcellularLocation>
        <location evidence="1">Cell membrane</location>
        <topology evidence="1">Multi-pass membrane protein</topology>
    </subcellularLocation>
</comment>
<feature type="transmembrane region" description="Helical" evidence="6">
    <location>
        <begin position="198"/>
        <end position="215"/>
    </location>
</feature>
<feature type="transmembrane region" description="Helical" evidence="6">
    <location>
        <begin position="672"/>
        <end position="695"/>
    </location>
</feature>
<name>E0RVJ4_BUTPB</name>
<dbReference type="STRING" id="515622.bpr_I2110"/>
<accession>E0RVJ4</accession>
<evidence type="ECO:0000259" key="7">
    <source>
        <dbReference type="Pfam" id="PF03176"/>
    </source>
</evidence>
<sequence>MVNNKFHIFVGWWINNFRGGKVMNKLSHLIVKLRYVILIVAFALLIPSAIGYFNTRVNYDILTYLPGDIETMKGQDILLDQFGTGAFVLYVAEGMDEKDVSNLKAEIEKVDHVSDVIWYDSVMDISVPMEMLPDRVYEAFNSDDATMMFIIFDEGTSADGTMQAIEDIRKVSNKQCFMSGMSAIVTDTKNMAEKETPIYVGIAVLLAVIVLSLTMDSYLIPLFFLLSIGMAIVYNMGTNVFKGEISFITQSLSAVLQLGVTLDYSIFLWHSYQEELAENSDKKDAMAKAISATFTSVIGSSITTIAGFIALCFMSFTLGLDLGVVMAKGVVFGVIGCVTILPSMILVFDNLIEKTKHKPLMPEFVKIPQFVSKHYLAFFFVFLALLAPAIYGNNHASVYYDLTQTLPDSLESVQGANKVDEEFDMNSAYMLLVDKNLDTAQMNMMIHELKNTDGILSVLGTDSLMGPSFPREFIPEDLLSDLESDQWKMVLLTTDYKIASDEINNQIATVDKIVKSYDPHAMVVGEAPCTKDLINITNHDFQVVNTVSIGLVFLIIAFVLKSVSLPFILVAVIEFAIFVNMGLPYYTQTTIPFISSVVIGTIQLGATVDYAILMTTRYLNERKSGHDKKEATLIALSTSMKSVIVSALSFFAATFGVGLISSIDMIGSLCNLMARGAIISMFTVILVLPAMYMIFDGLIMRTTFGMKADEPRPHNGGHHFHIHKVA</sequence>
<feature type="transmembrane region" description="Helical" evidence="6">
    <location>
        <begin position="593"/>
        <end position="613"/>
    </location>
</feature>
<dbReference type="AlphaFoldDB" id="E0RVJ4"/>
<organism evidence="8 9">
    <name type="scientific">Butyrivibrio proteoclasticus (strain ATCC 51982 / DSM 14932 / B316)</name>
    <name type="common">Clostridium proteoclasticum</name>
    <dbReference type="NCBI Taxonomy" id="515622"/>
    <lineage>
        <taxon>Bacteria</taxon>
        <taxon>Bacillati</taxon>
        <taxon>Bacillota</taxon>
        <taxon>Clostridia</taxon>
        <taxon>Lachnospirales</taxon>
        <taxon>Lachnospiraceae</taxon>
        <taxon>Butyrivibrio</taxon>
    </lineage>
</organism>
<protein>
    <submittedName>
        <fullName evidence="8">Transporter RND family</fullName>
    </submittedName>
</protein>
<dbReference type="InterPro" id="IPR050545">
    <property type="entry name" value="Mycobact_MmpL"/>
</dbReference>
<feature type="transmembrane region" description="Helical" evidence="6">
    <location>
        <begin position="290"/>
        <end position="318"/>
    </location>
</feature>
<dbReference type="EMBL" id="CP001810">
    <property type="protein sequence ID" value="ADL34843.1"/>
    <property type="molecule type" value="Genomic_DNA"/>
</dbReference>
<dbReference type="PANTHER" id="PTHR33406:SF13">
    <property type="entry name" value="MEMBRANE PROTEIN YDFJ"/>
    <property type="match status" value="1"/>
</dbReference>
<feature type="domain" description="Membrane transport protein MMPL" evidence="7">
    <location>
        <begin position="98"/>
        <end position="348"/>
    </location>
</feature>
<dbReference type="eggNOG" id="COG1033">
    <property type="taxonomic scope" value="Bacteria"/>
</dbReference>
<dbReference type="GO" id="GO:0005886">
    <property type="term" value="C:plasma membrane"/>
    <property type="evidence" value="ECO:0007669"/>
    <property type="project" value="UniProtKB-SubCell"/>
</dbReference>
<evidence type="ECO:0000256" key="3">
    <source>
        <dbReference type="ARBA" id="ARBA00022692"/>
    </source>
</evidence>
<keyword evidence="3 6" id="KW-0812">Transmembrane</keyword>
<feature type="transmembrane region" description="Helical" evidence="6">
    <location>
        <begin position="222"/>
        <end position="241"/>
    </location>
</feature>
<dbReference type="HOGENOM" id="CLU_007352_0_0_9"/>
<evidence type="ECO:0000313" key="8">
    <source>
        <dbReference type="EMBL" id="ADL34843.1"/>
    </source>
</evidence>
<evidence type="ECO:0000256" key="1">
    <source>
        <dbReference type="ARBA" id="ARBA00004651"/>
    </source>
</evidence>
<evidence type="ECO:0000256" key="2">
    <source>
        <dbReference type="ARBA" id="ARBA00022475"/>
    </source>
</evidence>
<feature type="transmembrane region" description="Helical" evidence="6">
    <location>
        <begin position="567"/>
        <end position="587"/>
    </location>
</feature>
<gene>
    <name evidence="8" type="ordered locus">bpr_I2110</name>
</gene>
<evidence type="ECO:0000313" key="9">
    <source>
        <dbReference type="Proteomes" id="UP000001299"/>
    </source>
</evidence>
<reference evidence="8 9" key="1">
    <citation type="journal article" date="2010" name="PLoS ONE">
        <title>The glycobiome of the rumen bacterium Butyrivibrio proteoclasticus B316(T) highlights adaptation to a polysaccharide-rich environment.</title>
        <authorList>
            <person name="Kelly W.J."/>
            <person name="Leahy S.C."/>
            <person name="Altermann E."/>
            <person name="Yeoman C.J."/>
            <person name="Dunne J.C."/>
            <person name="Kong Z."/>
            <person name="Pacheco D.M."/>
            <person name="Li D."/>
            <person name="Noel S.J."/>
            <person name="Moon C.D."/>
            <person name="Cookson A.L."/>
            <person name="Attwood G.T."/>
        </authorList>
    </citation>
    <scope>NUCLEOTIDE SEQUENCE [LARGE SCALE GENOMIC DNA]</scope>
    <source>
        <strain evidence="9">ATCC 51982 / DSM 14932 / B316</strain>
    </source>
</reference>
<keyword evidence="4 6" id="KW-1133">Transmembrane helix</keyword>
<dbReference type="InterPro" id="IPR004869">
    <property type="entry name" value="MMPL_dom"/>
</dbReference>
<dbReference type="KEGG" id="bpb:bpr_I2110"/>
<feature type="domain" description="Membrane transport protein MMPL" evidence="7">
    <location>
        <begin position="478"/>
        <end position="694"/>
    </location>
</feature>
<feature type="transmembrane region" description="Helical" evidence="6">
    <location>
        <begin position="541"/>
        <end position="560"/>
    </location>
</feature>
<evidence type="ECO:0000256" key="4">
    <source>
        <dbReference type="ARBA" id="ARBA00022989"/>
    </source>
</evidence>